<evidence type="ECO:0000313" key="3">
    <source>
        <dbReference type="Proteomes" id="UP000182958"/>
    </source>
</evidence>
<gene>
    <name evidence="2" type="ORF">SAMN02910323_1622</name>
</gene>
<evidence type="ECO:0000256" key="1">
    <source>
        <dbReference type="SAM" id="SignalP"/>
    </source>
</evidence>
<dbReference type="Proteomes" id="UP000182958">
    <property type="component" value="Unassembled WGS sequence"/>
</dbReference>
<keyword evidence="1" id="KW-0732">Signal</keyword>
<organism evidence="2 3">
    <name type="scientific">Selenomonas ruminantium</name>
    <dbReference type="NCBI Taxonomy" id="971"/>
    <lineage>
        <taxon>Bacteria</taxon>
        <taxon>Bacillati</taxon>
        <taxon>Bacillota</taxon>
        <taxon>Negativicutes</taxon>
        <taxon>Selenomonadales</taxon>
        <taxon>Selenomonadaceae</taxon>
        <taxon>Selenomonas</taxon>
    </lineage>
</organism>
<dbReference type="AlphaFoldDB" id="A0A1K1NXY0"/>
<name>A0A1K1NXY0_SELRU</name>
<dbReference type="EMBL" id="FPJA01000007">
    <property type="protein sequence ID" value="SFW40188.1"/>
    <property type="molecule type" value="Genomic_DNA"/>
</dbReference>
<dbReference type="RefSeq" id="WP_072306217.1">
    <property type="nucleotide sequence ID" value="NZ_FPJA01000007.1"/>
</dbReference>
<evidence type="ECO:0008006" key="4">
    <source>
        <dbReference type="Google" id="ProtNLM"/>
    </source>
</evidence>
<proteinExistence type="predicted"/>
<keyword evidence="3" id="KW-1185">Reference proteome</keyword>
<evidence type="ECO:0000313" key="2">
    <source>
        <dbReference type="EMBL" id="SFW40188.1"/>
    </source>
</evidence>
<feature type="chain" id="PRO_5039091195" description="Lipoprotein" evidence="1">
    <location>
        <begin position="27"/>
        <end position="291"/>
    </location>
</feature>
<protein>
    <recommendedName>
        <fullName evidence="4">Lipoprotein</fullName>
    </recommendedName>
</protein>
<feature type="signal peptide" evidence="1">
    <location>
        <begin position="1"/>
        <end position="26"/>
    </location>
</feature>
<accession>A0A1K1NXY0</accession>
<reference evidence="3" key="1">
    <citation type="submission" date="2016-11" db="EMBL/GenBank/DDBJ databases">
        <authorList>
            <person name="Varghese N."/>
            <person name="Submissions S."/>
        </authorList>
    </citation>
    <scope>NUCLEOTIDE SEQUENCE [LARGE SCALE GENOMIC DNA]</scope>
    <source>
        <strain evidence="3">C3</strain>
    </source>
</reference>
<sequence>MYIHETLHRMLRPALAMGLAACFACGAVWGEPAVAAEKAAGTESQAQAIVGEKSIQPIAGTWREAGVADARSLIVYADGKYELAYKDGKAFGTVKVTSEEHPDGSKSYWYTFLEGGGVVLEDKDTASPWYKAYTSANEFWAGFAKDEKVMTQTNLRSGQDGSLHFVRDVEGGYDKTSAGIKAEDYLGVWGCGRCSAVVSREGAGFLVEIQWASSAAEGSRWVYHCTYDNYAAILFNDGGGTRIDYVYKEDGTGKDTMAYNDGVGVFVLRDGKLTWQDKKENVGNEVDFTKL</sequence>